<dbReference type="SUPFAM" id="SSF48619">
    <property type="entry name" value="Phospholipase A2, PLA2"/>
    <property type="match status" value="1"/>
</dbReference>
<sequence>MKIFSLLAVSALGQFDEDGVYDGEGWMTNGIVEADENDSSPPGRSFGLARTGDRGLPGSRRYADLEQMAKRTWKNAGFKKKDRFDSRKYWAYGCHCYLLGDRPLSEMGKGTPKDGLDSKCKRYKDCQKCAREEFGESCIGEFVQYTWKYSRKQGDFITRDAVGTCENALFQCDKQFVADTLAVKDIFDEQYHAFWGNFDNRDPDNCPSGGGGIPAPHQCCGGDGFPYQWMNENRNKCCNNEVIGISDMCY</sequence>
<dbReference type="Proteomes" id="UP001158576">
    <property type="component" value="Chromosome PAR"/>
</dbReference>
<feature type="region of interest" description="Disordered" evidence="1">
    <location>
        <begin position="34"/>
        <end position="55"/>
    </location>
</feature>
<keyword evidence="3" id="KW-1185">Reference proteome</keyword>
<organism evidence="2 3">
    <name type="scientific">Oikopleura dioica</name>
    <name type="common">Tunicate</name>
    <dbReference type="NCBI Taxonomy" id="34765"/>
    <lineage>
        <taxon>Eukaryota</taxon>
        <taxon>Metazoa</taxon>
        <taxon>Chordata</taxon>
        <taxon>Tunicata</taxon>
        <taxon>Appendicularia</taxon>
        <taxon>Copelata</taxon>
        <taxon>Oikopleuridae</taxon>
        <taxon>Oikopleura</taxon>
    </lineage>
</organism>
<gene>
    <name evidence="2" type="ORF">OKIOD_LOCUS885</name>
</gene>
<proteinExistence type="predicted"/>
<evidence type="ECO:0000256" key="1">
    <source>
        <dbReference type="SAM" id="MobiDB-lite"/>
    </source>
</evidence>
<dbReference type="InterPro" id="IPR036444">
    <property type="entry name" value="PLipase_A2_dom_sf"/>
</dbReference>
<reference evidence="2 3" key="1">
    <citation type="submission" date="2021-04" db="EMBL/GenBank/DDBJ databases">
        <authorList>
            <person name="Bliznina A."/>
        </authorList>
    </citation>
    <scope>NUCLEOTIDE SEQUENCE [LARGE SCALE GENOMIC DNA]</scope>
</reference>
<accession>A0ABN7RK89</accession>
<name>A0ABN7RK89_OIKDI</name>
<protein>
    <submittedName>
        <fullName evidence="2">Oidioi.mRNA.OKI2018_I69.PAR.g9327.t1.cds</fullName>
    </submittedName>
</protein>
<dbReference type="EMBL" id="OU015568">
    <property type="protein sequence ID" value="CAG5079698.1"/>
    <property type="molecule type" value="Genomic_DNA"/>
</dbReference>
<evidence type="ECO:0000313" key="3">
    <source>
        <dbReference type="Proteomes" id="UP001158576"/>
    </source>
</evidence>
<evidence type="ECO:0000313" key="2">
    <source>
        <dbReference type="EMBL" id="CAG5079698.1"/>
    </source>
</evidence>
<dbReference type="Gene3D" id="1.20.90.10">
    <property type="entry name" value="Phospholipase A2 domain"/>
    <property type="match status" value="1"/>
</dbReference>